<gene>
    <name evidence="1" type="ORF">LMH87_010157</name>
</gene>
<dbReference type="RefSeq" id="XP_056054336.1">
    <property type="nucleotide sequence ID" value="XM_056197269.1"/>
</dbReference>
<evidence type="ECO:0000313" key="1">
    <source>
        <dbReference type="EMBL" id="KAJ4153678.1"/>
    </source>
</evidence>
<dbReference type="Proteomes" id="UP001144673">
    <property type="component" value="Chromosome 5"/>
</dbReference>
<evidence type="ECO:0000313" key="2">
    <source>
        <dbReference type="Proteomes" id="UP001144673"/>
    </source>
</evidence>
<reference evidence="1" key="1">
    <citation type="journal article" date="2023" name="Access Microbiol">
        <title>De-novo genome assembly for Akanthomyces muscarius, a biocontrol agent of insect agricultural pests.</title>
        <authorList>
            <person name="Erdos Z."/>
            <person name="Studholme D.J."/>
            <person name="Raymond B."/>
            <person name="Sharma M."/>
        </authorList>
    </citation>
    <scope>NUCLEOTIDE SEQUENCE</scope>
    <source>
        <strain evidence="1">Ve6</strain>
    </source>
</reference>
<dbReference type="KEGG" id="amus:LMH87_010157"/>
<comment type="caution">
    <text evidence="1">The sequence shown here is derived from an EMBL/GenBank/DDBJ whole genome shotgun (WGS) entry which is preliminary data.</text>
</comment>
<organism evidence="1 2">
    <name type="scientific">Akanthomyces muscarius</name>
    <name type="common">Entomopathogenic fungus</name>
    <name type="synonym">Lecanicillium muscarium</name>
    <dbReference type="NCBI Taxonomy" id="2231603"/>
    <lineage>
        <taxon>Eukaryota</taxon>
        <taxon>Fungi</taxon>
        <taxon>Dikarya</taxon>
        <taxon>Ascomycota</taxon>
        <taxon>Pezizomycotina</taxon>
        <taxon>Sordariomycetes</taxon>
        <taxon>Hypocreomycetidae</taxon>
        <taxon>Hypocreales</taxon>
        <taxon>Cordycipitaceae</taxon>
        <taxon>Akanthomyces</taxon>
    </lineage>
</organism>
<name>A0A9W8QCR3_AKAMU</name>
<dbReference type="AlphaFoldDB" id="A0A9W8QCR3"/>
<keyword evidence="2" id="KW-1185">Reference proteome</keyword>
<accession>A0A9W8QCR3</accession>
<protein>
    <submittedName>
        <fullName evidence="1">Uncharacterized protein</fullName>
    </submittedName>
</protein>
<sequence length="94" mass="10697">MLYVLGKISDREELVLAGSIRNPEHALDELHEFYRRWPAAVADIRSALDAWTNKVLFPVLILATQFSFFVIPLSSNLYSCICFELGCFSRGKLC</sequence>
<proteinExistence type="predicted"/>
<dbReference type="EMBL" id="JAJHUN010000008">
    <property type="protein sequence ID" value="KAJ4153678.1"/>
    <property type="molecule type" value="Genomic_DNA"/>
</dbReference>
<dbReference type="GeneID" id="80897316"/>